<reference evidence="2 3" key="1">
    <citation type="journal article" date="2017" name="PLoS Biol.">
        <title>The sea cucumber genome provides insights into morphological evolution and visceral regeneration.</title>
        <authorList>
            <person name="Zhang X."/>
            <person name="Sun L."/>
            <person name="Yuan J."/>
            <person name="Sun Y."/>
            <person name="Gao Y."/>
            <person name="Zhang L."/>
            <person name="Li S."/>
            <person name="Dai H."/>
            <person name="Hamel J.F."/>
            <person name="Liu C."/>
            <person name="Yu Y."/>
            <person name="Liu S."/>
            <person name="Lin W."/>
            <person name="Guo K."/>
            <person name="Jin S."/>
            <person name="Xu P."/>
            <person name="Storey K.B."/>
            <person name="Huan P."/>
            <person name="Zhang T."/>
            <person name="Zhou Y."/>
            <person name="Zhang J."/>
            <person name="Lin C."/>
            <person name="Li X."/>
            <person name="Xing L."/>
            <person name="Huo D."/>
            <person name="Sun M."/>
            <person name="Wang L."/>
            <person name="Mercier A."/>
            <person name="Li F."/>
            <person name="Yang H."/>
            <person name="Xiang J."/>
        </authorList>
    </citation>
    <scope>NUCLEOTIDE SEQUENCE [LARGE SCALE GENOMIC DNA]</scope>
    <source>
        <strain evidence="2">Shaxun</strain>
        <tissue evidence="2">Muscle</tissue>
    </source>
</reference>
<organism evidence="2 3">
    <name type="scientific">Stichopus japonicus</name>
    <name type="common">Sea cucumber</name>
    <dbReference type="NCBI Taxonomy" id="307972"/>
    <lineage>
        <taxon>Eukaryota</taxon>
        <taxon>Metazoa</taxon>
        <taxon>Echinodermata</taxon>
        <taxon>Eleutherozoa</taxon>
        <taxon>Echinozoa</taxon>
        <taxon>Holothuroidea</taxon>
        <taxon>Aspidochirotacea</taxon>
        <taxon>Aspidochirotida</taxon>
        <taxon>Stichopodidae</taxon>
        <taxon>Apostichopus</taxon>
    </lineage>
</organism>
<feature type="compositionally biased region" description="Basic and acidic residues" evidence="1">
    <location>
        <begin position="22"/>
        <end position="32"/>
    </location>
</feature>
<accession>A0A2G8K7Y9</accession>
<feature type="compositionally biased region" description="Low complexity" evidence="1">
    <location>
        <begin position="216"/>
        <end position="226"/>
    </location>
</feature>
<evidence type="ECO:0000313" key="2">
    <source>
        <dbReference type="EMBL" id="PIK44092.1"/>
    </source>
</evidence>
<comment type="caution">
    <text evidence="2">The sequence shown here is derived from an EMBL/GenBank/DDBJ whole genome shotgun (WGS) entry which is preliminary data.</text>
</comment>
<sequence>MCQKDTLNGHAELQQQFLEDIDRSLYDNRQSLEETQQPPEKTGETSSNIVVSPASPVHSGMNHPSSSMPNELPDSTRVETEGDVISNNHIDSSSTPVVAAANGDTGDGIDTLAVTAERSSLPDTSFSDILPGSDSRSSPEVSAGSVDNVRTDDAGVESGDVTSPIVTSDIDPLSASSDLLGGSDATDTIASSSNLDKGLSEQEETGEDRLNGNVGGDSSSRGSPPGIRINENIKLLAVTNHVLDGRADLNKGLDLAGQQLMASAIDDSLPTNDAAGMVLLNSDNH</sequence>
<evidence type="ECO:0000313" key="3">
    <source>
        <dbReference type="Proteomes" id="UP000230750"/>
    </source>
</evidence>
<feature type="compositionally biased region" description="Polar residues" evidence="1">
    <location>
        <begin position="85"/>
        <end position="96"/>
    </location>
</feature>
<feature type="compositionally biased region" description="Polar residues" evidence="1">
    <location>
        <begin position="33"/>
        <end position="50"/>
    </location>
</feature>
<evidence type="ECO:0000256" key="1">
    <source>
        <dbReference type="SAM" id="MobiDB-lite"/>
    </source>
</evidence>
<dbReference type="Proteomes" id="UP000230750">
    <property type="component" value="Unassembled WGS sequence"/>
</dbReference>
<keyword evidence="3" id="KW-1185">Reference proteome</keyword>
<feature type="compositionally biased region" description="Polar residues" evidence="1">
    <location>
        <begin position="186"/>
        <end position="195"/>
    </location>
</feature>
<dbReference type="EMBL" id="MRZV01000801">
    <property type="protein sequence ID" value="PIK44092.1"/>
    <property type="molecule type" value="Genomic_DNA"/>
</dbReference>
<feature type="region of interest" description="Disordered" evidence="1">
    <location>
        <begin position="22"/>
        <end position="226"/>
    </location>
</feature>
<name>A0A2G8K7Y9_STIJA</name>
<proteinExistence type="predicted"/>
<gene>
    <name evidence="2" type="ORF">BSL78_19052</name>
</gene>
<protein>
    <submittedName>
        <fullName evidence="2">Uncharacterized protein</fullName>
    </submittedName>
</protein>
<feature type="compositionally biased region" description="Low complexity" evidence="1">
    <location>
        <begin position="173"/>
        <end position="185"/>
    </location>
</feature>
<dbReference type="AlphaFoldDB" id="A0A2G8K7Y9"/>
<feature type="compositionally biased region" description="Polar residues" evidence="1">
    <location>
        <begin position="117"/>
        <end position="127"/>
    </location>
</feature>